<keyword evidence="2" id="KW-1185">Reference proteome</keyword>
<dbReference type="Proteomes" id="UP000036958">
    <property type="component" value="Unassembled WGS sequence"/>
</dbReference>
<proteinExistence type="predicted"/>
<evidence type="ECO:0000313" key="2">
    <source>
        <dbReference type="Proteomes" id="UP000036958"/>
    </source>
</evidence>
<gene>
    <name evidence="1" type="ORF">NC99_23210</name>
</gene>
<sequence>MCGDRLNWFSFLIFDGNNLKLKFLGVGGLRQVSPGREAKRNKRGDSCRAVQPGFGATVSEKATGFVRGSVRIKEAIERGGAMVPGHRDNL</sequence>
<dbReference type="RefSeq" id="WP_053183464.1">
    <property type="nucleotide sequence ID" value="NZ_LGIA01000151.1"/>
</dbReference>
<dbReference type="EMBL" id="LGIA01000151">
    <property type="protein sequence ID" value="KOH44889.1"/>
    <property type="molecule type" value="Genomic_DNA"/>
</dbReference>
<comment type="caution">
    <text evidence="1">The sequence shown here is derived from an EMBL/GenBank/DDBJ whole genome shotgun (WGS) entry which is preliminary data.</text>
</comment>
<organism evidence="1 2">
    <name type="scientific">Sunxiuqinia dokdonensis</name>
    <dbReference type="NCBI Taxonomy" id="1409788"/>
    <lineage>
        <taxon>Bacteria</taxon>
        <taxon>Pseudomonadati</taxon>
        <taxon>Bacteroidota</taxon>
        <taxon>Bacteroidia</taxon>
        <taxon>Marinilabiliales</taxon>
        <taxon>Prolixibacteraceae</taxon>
        <taxon>Sunxiuqinia</taxon>
    </lineage>
</organism>
<evidence type="ECO:0000313" key="1">
    <source>
        <dbReference type="EMBL" id="KOH44889.1"/>
    </source>
</evidence>
<accession>A0A0L8V8W7</accession>
<name>A0A0L8V8W7_9BACT</name>
<protein>
    <submittedName>
        <fullName evidence="1">Uncharacterized protein</fullName>
    </submittedName>
</protein>
<reference evidence="2" key="1">
    <citation type="submission" date="2015-07" db="EMBL/GenBank/DDBJ databases">
        <title>Genome sequencing of Sunxiuqinia dokdonensis strain SK.</title>
        <authorList>
            <person name="Ahn S."/>
            <person name="Kim B.-C."/>
        </authorList>
    </citation>
    <scope>NUCLEOTIDE SEQUENCE [LARGE SCALE GENOMIC DNA]</scope>
    <source>
        <strain evidence="2">SK</strain>
    </source>
</reference>
<dbReference type="AlphaFoldDB" id="A0A0L8V8W7"/>